<dbReference type="InterPro" id="IPR041523">
    <property type="entry name" value="ROQ_II"/>
</dbReference>
<dbReference type="InterPro" id="IPR017907">
    <property type="entry name" value="Znf_RING_CS"/>
</dbReference>
<feature type="region of interest" description="Disordered" evidence="12">
    <location>
        <begin position="796"/>
        <end position="829"/>
    </location>
</feature>
<dbReference type="Gene3D" id="3.30.40.10">
    <property type="entry name" value="Zinc/RING finger domain, C3HC4 (zinc finger)"/>
    <property type="match status" value="1"/>
</dbReference>
<evidence type="ECO:0000256" key="9">
    <source>
        <dbReference type="ARBA" id="ARBA00022833"/>
    </source>
</evidence>
<dbReference type="GO" id="GO:0035613">
    <property type="term" value="F:RNA stem-loop binding"/>
    <property type="evidence" value="ECO:0007669"/>
    <property type="project" value="TreeGrafter"/>
</dbReference>
<feature type="zinc finger region" description="C3H1-type" evidence="11">
    <location>
        <begin position="410"/>
        <end position="438"/>
    </location>
</feature>
<dbReference type="SUPFAM" id="SSF57850">
    <property type="entry name" value="RING/U-box"/>
    <property type="match status" value="1"/>
</dbReference>
<dbReference type="SUPFAM" id="SSF90229">
    <property type="entry name" value="CCCH zinc finger"/>
    <property type="match status" value="1"/>
</dbReference>
<evidence type="ECO:0000313" key="15">
    <source>
        <dbReference type="EMBL" id="KAJ7308127.1"/>
    </source>
</evidence>
<dbReference type="GO" id="GO:0000209">
    <property type="term" value="P:protein polyubiquitination"/>
    <property type="evidence" value="ECO:0007669"/>
    <property type="project" value="TreeGrafter"/>
</dbReference>
<reference evidence="15" key="1">
    <citation type="journal article" date="2023" name="DNA Res.">
        <title>Chromosome-level genome assembly of Phrynocephalus forsythii using third-generation DNA sequencing and Hi-C analysis.</title>
        <authorList>
            <person name="Qi Y."/>
            <person name="Zhao W."/>
            <person name="Zhao Y."/>
            <person name="Niu C."/>
            <person name="Cao S."/>
            <person name="Zhang Y."/>
        </authorList>
    </citation>
    <scope>NUCLEOTIDE SEQUENCE</scope>
    <source>
        <tissue evidence="15">Muscle</tissue>
    </source>
</reference>
<comment type="caution">
    <text evidence="15">The sequence shown here is derived from an EMBL/GenBank/DDBJ whole genome shotgun (WGS) entry which is preliminary data.</text>
</comment>
<evidence type="ECO:0000259" key="14">
    <source>
        <dbReference type="PROSITE" id="PS50103"/>
    </source>
</evidence>
<dbReference type="InterPro" id="IPR052249">
    <property type="entry name" value="Roquin_domain"/>
</dbReference>
<dbReference type="Pfam" id="PF18386">
    <property type="entry name" value="ROQ_II"/>
    <property type="match status" value="1"/>
</dbReference>
<comment type="subcellular location">
    <subcellularLocation>
        <location evidence="2">Cytoplasm</location>
        <location evidence="2">P-body</location>
    </subcellularLocation>
</comment>
<feature type="compositionally biased region" description="Pro residues" evidence="12">
    <location>
        <begin position="684"/>
        <end position="698"/>
    </location>
</feature>
<evidence type="ECO:0000256" key="12">
    <source>
        <dbReference type="SAM" id="MobiDB-lite"/>
    </source>
</evidence>
<evidence type="ECO:0000256" key="10">
    <source>
        <dbReference type="ARBA" id="ARBA00022884"/>
    </source>
</evidence>
<feature type="domain" description="RING-type" evidence="13">
    <location>
        <begin position="14"/>
        <end position="54"/>
    </location>
</feature>
<dbReference type="EMBL" id="JAPFRF010000018">
    <property type="protein sequence ID" value="KAJ7308127.1"/>
    <property type="molecule type" value="Genomic_DNA"/>
</dbReference>
<dbReference type="Pfam" id="PF14634">
    <property type="entry name" value="zf-RING_5"/>
    <property type="match status" value="1"/>
</dbReference>
<evidence type="ECO:0000256" key="11">
    <source>
        <dbReference type="PROSITE-ProRule" id="PRU00723"/>
    </source>
</evidence>
<feature type="region of interest" description="Disordered" evidence="12">
    <location>
        <begin position="661"/>
        <end position="698"/>
    </location>
</feature>
<keyword evidence="10" id="KW-0694">RNA-binding</keyword>
<evidence type="ECO:0000313" key="16">
    <source>
        <dbReference type="Proteomes" id="UP001142489"/>
    </source>
</evidence>
<dbReference type="SMART" id="SM00184">
    <property type="entry name" value="RING"/>
    <property type="match status" value="1"/>
</dbReference>
<dbReference type="EC" id="2.3.2.27" evidence="4"/>
<dbReference type="FunFam" id="1.20.120.1790:FF:000001">
    <property type="entry name" value="roquin-1 isoform X1"/>
    <property type="match status" value="1"/>
</dbReference>
<keyword evidence="6" id="KW-0808">Transferase</keyword>
<feature type="compositionally biased region" description="Low complexity" evidence="12">
    <location>
        <begin position="801"/>
        <end position="817"/>
    </location>
</feature>
<feature type="region of interest" description="Disordered" evidence="12">
    <location>
        <begin position="1110"/>
        <end position="1129"/>
    </location>
</feature>
<name>A0A9Q0XAZ9_9SAUR</name>
<evidence type="ECO:0000259" key="13">
    <source>
        <dbReference type="PROSITE" id="PS50089"/>
    </source>
</evidence>
<dbReference type="PROSITE" id="PS00518">
    <property type="entry name" value="ZF_RING_1"/>
    <property type="match status" value="1"/>
</dbReference>
<comment type="pathway">
    <text evidence="3">Protein modification; protein ubiquitination.</text>
</comment>
<keyword evidence="9 11" id="KW-0862">Zinc</keyword>
<accession>A0A9Q0XAZ9</accession>
<dbReference type="GO" id="GO:0003729">
    <property type="term" value="F:mRNA binding"/>
    <property type="evidence" value="ECO:0007669"/>
    <property type="project" value="TreeGrafter"/>
</dbReference>
<evidence type="ECO:0000256" key="6">
    <source>
        <dbReference type="ARBA" id="ARBA00022679"/>
    </source>
</evidence>
<organism evidence="15 16">
    <name type="scientific">Phrynocephalus forsythii</name>
    <dbReference type="NCBI Taxonomy" id="171643"/>
    <lineage>
        <taxon>Eukaryota</taxon>
        <taxon>Metazoa</taxon>
        <taxon>Chordata</taxon>
        <taxon>Craniata</taxon>
        <taxon>Vertebrata</taxon>
        <taxon>Euteleostomi</taxon>
        <taxon>Lepidosauria</taxon>
        <taxon>Squamata</taxon>
        <taxon>Bifurcata</taxon>
        <taxon>Unidentata</taxon>
        <taxon>Episquamata</taxon>
        <taxon>Toxicofera</taxon>
        <taxon>Iguania</taxon>
        <taxon>Acrodonta</taxon>
        <taxon>Agamidae</taxon>
        <taxon>Agaminae</taxon>
        <taxon>Phrynocephalus</taxon>
    </lineage>
</organism>
<dbReference type="PROSITE" id="PS50103">
    <property type="entry name" value="ZF_C3H1"/>
    <property type="match status" value="1"/>
</dbReference>
<dbReference type="InterPro" id="IPR001841">
    <property type="entry name" value="Znf_RING"/>
</dbReference>
<dbReference type="Proteomes" id="UP001142489">
    <property type="component" value="Unassembled WGS sequence"/>
</dbReference>
<dbReference type="GO" id="GO:0000932">
    <property type="term" value="C:P-body"/>
    <property type="evidence" value="ECO:0007669"/>
    <property type="project" value="UniProtKB-SubCell"/>
</dbReference>
<dbReference type="GO" id="GO:0010494">
    <property type="term" value="C:cytoplasmic stress granule"/>
    <property type="evidence" value="ECO:0007669"/>
    <property type="project" value="TreeGrafter"/>
</dbReference>
<evidence type="ECO:0000256" key="1">
    <source>
        <dbReference type="ARBA" id="ARBA00000900"/>
    </source>
</evidence>
<dbReference type="PROSITE" id="PS50089">
    <property type="entry name" value="ZF_RING_2"/>
    <property type="match status" value="1"/>
</dbReference>
<evidence type="ECO:0000256" key="7">
    <source>
        <dbReference type="ARBA" id="ARBA00022723"/>
    </source>
</evidence>
<dbReference type="AlphaFoldDB" id="A0A9Q0XAZ9"/>
<keyword evidence="16" id="KW-1185">Reference proteome</keyword>
<evidence type="ECO:0000256" key="2">
    <source>
        <dbReference type="ARBA" id="ARBA00004201"/>
    </source>
</evidence>
<keyword evidence="8 11" id="KW-0863">Zinc-finger</keyword>
<feature type="region of interest" description="Disordered" evidence="12">
    <location>
        <begin position="528"/>
        <end position="586"/>
    </location>
</feature>
<dbReference type="CDD" id="cd16782">
    <property type="entry name" value="mRING-HC-C3HC3D_Roquin2"/>
    <property type="match status" value="1"/>
</dbReference>
<dbReference type="InterPro" id="IPR036855">
    <property type="entry name" value="Znf_CCCH_sf"/>
</dbReference>
<dbReference type="PANTHER" id="PTHR13139:SF2">
    <property type="entry name" value="ROQUIN-2"/>
    <property type="match status" value="1"/>
</dbReference>
<dbReference type="InterPro" id="IPR000571">
    <property type="entry name" value="Znf_CCCH"/>
</dbReference>
<feature type="domain" description="C3H1-type" evidence="14">
    <location>
        <begin position="410"/>
        <end position="438"/>
    </location>
</feature>
<evidence type="ECO:0000256" key="4">
    <source>
        <dbReference type="ARBA" id="ARBA00012483"/>
    </source>
</evidence>
<dbReference type="FunFam" id="3.30.40.10:FF:000047">
    <property type="entry name" value="Roquin-2 isoform 1"/>
    <property type="match status" value="1"/>
</dbReference>
<dbReference type="Gene3D" id="1.20.120.1790">
    <property type="match status" value="1"/>
</dbReference>
<sequence length="1209" mass="131238">MPVQAAQWTEFLSCPICYNEFDENVHKPISLGCSHTVCKTCLHKLHRKACPFDQTAINTDIDVLPVNFALLQLVGAQVPDHQSVKLSSVGENKHYEVAKKCVEDLALYLKPLSGGKGVASLNQSALSRPMQRKLVTLVNCQLVEEEGRVRAMRAARSLGERTVTELILQHQNPQQLSANLWAAVRARGCQFLGPAMQEEALKLVLLALEDGSALSRKVLVLFVVQRLEPRFPQASKTSIGHVVQLLYRASCFKVTKRDEDSSLMQLKEEFRSYEALRREHDAQIVHIAMEAGLRISPEQWSSLLYGDLAHKSHMQSIIDKLQSPESFAKSVQELTIVLQRTGDPANLNRLRPHLELLADIDPNPDAASPTWEQLENAMVAVKTVVHGLVDFIQNYSRKGHEAPQSQPNSKYKTSMCRDLRQQGGCPRGTNCTFAHSQEELEKYRLRNKKISATVRTFPLLGKASVTSTVSTPVGSVISILGSTEAASKLVPSTNGVASLDGGGGGGVPQLIPRCAEASSLRTLENAKKAGKVGSNGQAISGSPTDPLPDSKIGSPPKTPVSQAVATSAGHPPLPPAPPTGTEMSTLAPKASPFATRVPLYPPLSDSLPYFQDPRMHLSYDASQYPQAGYYPPPPPPPPVPAGMAPCLPRFVRSGNVAEPPLPPASVPYGDHYGSFPRDRLSSPYQPPPPPPQPYGPVPPVPSGMYAPVYDSRRIWRPQMYPRDELLRSNSLPPMDVVHHPSVYQTFLRERYNSVDSYYSLACPLPAEQRAVPLSREPCGHLKPGYDDPLRRKAEQWAPGHAPKAPLAASSPLPSATQSPPPPSPLFSVDFSAEFSKGSGDLNSAKYEEERLSHYSPWSCGTISSCINAIESQPKDVVANSGAVLLDLDSGDVKRRVHLFETQRRGKEEDPIIPFGDGPIISKWGAISRSSRTGYHTTDPVQATASQGSATKPISMSDYIPYVSTVDSRWTSYTSDSASPASFIERDRFIVTDVSAPRKHSSAGDLLSLELQQAKSNSLLLQREANALATQQKWSSLNESGRFALNLLSKDIDLRNGEADYAEDSGDAKPDRDIELELSALDADDPDGQGEPIEEILGLQLGISDQDDPLFNGSALENGHQKEAKPQKRTSLGEDLAILPPAAIRETQQTPLTVTSCYNPPAASSVGGTTSLPIAASSSTGTLVLKTAHLSAEGKNNFLRPATNCKIVNS</sequence>
<dbReference type="OrthoDB" id="10067217at2759"/>
<dbReference type="GO" id="GO:0000288">
    <property type="term" value="P:nuclear-transcribed mRNA catabolic process, deadenylation-dependent decay"/>
    <property type="evidence" value="ECO:0007669"/>
    <property type="project" value="TreeGrafter"/>
</dbReference>
<dbReference type="GO" id="GO:0003725">
    <property type="term" value="F:double-stranded RNA binding"/>
    <property type="evidence" value="ECO:0007669"/>
    <property type="project" value="TreeGrafter"/>
</dbReference>
<dbReference type="PANTHER" id="PTHR13139">
    <property type="entry name" value="RING FINGER AND CCCH-TYPE ZINC FINGER DOMAIN-CONTAINING PROTEIN"/>
    <property type="match status" value="1"/>
</dbReference>
<gene>
    <name evidence="15" type="ORF">JRQ81_008638</name>
</gene>
<dbReference type="Gene3D" id="4.10.1000.10">
    <property type="entry name" value="Zinc finger, CCCH-type"/>
    <property type="match status" value="1"/>
</dbReference>
<feature type="compositionally biased region" description="Polar residues" evidence="12">
    <location>
        <begin position="534"/>
        <end position="543"/>
    </location>
</feature>
<dbReference type="GO" id="GO:0061630">
    <property type="term" value="F:ubiquitin protein ligase activity"/>
    <property type="evidence" value="ECO:0007669"/>
    <property type="project" value="UniProtKB-EC"/>
</dbReference>
<evidence type="ECO:0000256" key="3">
    <source>
        <dbReference type="ARBA" id="ARBA00004906"/>
    </source>
</evidence>
<dbReference type="Pfam" id="PF00642">
    <property type="entry name" value="zf-CCCH"/>
    <property type="match status" value="1"/>
</dbReference>
<dbReference type="InterPro" id="IPR048575">
    <property type="entry name" value="Roquin_1_2-like_ROQ"/>
</dbReference>
<dbReference type="GO" id="GO:0008270">
    <property type="term" value="F:zinc ion binding"/>
    <property type="evidence" value="ECO:0007669"/>
    <property type="project" value="UniProtKB-KW"/>
</dbReference>
<dbReference type="SMART" id="SM00356">
    <property type="entry name" value="ZnF_C3H1"/>
    <property type="match status" value="1"/>
</dbReference>
<evidence type="ECO:0000256" key="8">
    <source>
        <dbReference type="ARBA" id="ARBA00022771"/>
    </source>
</evidence>
<comment type="catalytic activity">
    <reaction evidence="1">
        <text>S-ubiquitinyl-[E2 ubiquitin-conjugating enzyme]-L-cysteine + [acceptor protein]-L-lysine = [E2 ubiquitin-conjugating enzyme]-L-cysteine + N(6)-ubiquitinyl-[acceptor protein]-L-lysine.</text>
        <dbReference type="EC" id="2.3.2.27"/>
    </reaction>
</comment>
<keyword evidence="5" id="KW-0963">Cytoplasm</keyword>
<proteinExistence type="predicted"/>
<protein>
    <recommendedName>
        <fullName evidence="4">RING-type E3 ubiquitin transferase</fullName>
        <ecNumber evidence="4">2.3.2.27</ecNumber>
    </recommendedName>
</protein>
<evidence type="ECO:0000256" key="5">
    <source>
        <dbReference type="ARBA" id="ARBA00022490"/>
    </source>
</evidence>
<dbReference type="GO" id="GO:0006511">
    <property type="term" value="P:ubiquitin-dependent protein catabolic process"/>
    <property type="evidence" value="ECO:0007669"/>
    <property type="project" value="TreeGrafter"/>
</dbReference>
<dbReference type="Pfam" id="PF21206">
    <property type="entry name" value="Roquin_1_2-like_ROQ"/>
    <property type="match status" value="1"/>
</dbReference>
<dbReference type="FunFam" id="4.10.1000.10:FF:000004">
    <property type="entry name" value="roquin-1 isoform X2"/>
    <property type="match status" value="1"/>
</dbReference>
<keyword evidence="7 11" id="KW-0479">Metal-binding</keyword>
<dbReference type="InterPro" id="IPR013083">
    <property type="entry name" value="Znf_RING/FYVE/PHD"/>
</dbReference>